<dbReference type="EMBL" id="AACZ04031695">
    <property type="status" value="NOT_ANNOTATED_CDS"/>
    <property type="molecule type" value="Genomic_DNA"/>
</dbReference>
<evidence type="ECO:0000313" key="3">
    <source>
        <dbReference type="Proteomes" id="UP000002277"/>
    </source>
</evidence>
<keyword evidence="3" id="KW-1185">Reference proteome</keyword>
<dbReference type="VGNC" id="VGNC:58067">
    <property type="gene designation" value="ZNF480"/>
</dbReference>
<dbReference type="Ensembl" id="ENSPTRT00000083854.1">
    <property type="protein sequence ID" value="ENSPTRP00000073357.1"/>
    <property type="gene ID" value="ENSPTRG00000051153.1"/>
</dbReference>
<evidence type="ECO:0000313" key="2">
    <source>
        <dbReference type="Ensembl" id="ENSPTRP00000073357.1"/>
    </source>
</evidence>
<dbReference type="Proteomes" id="UP000002277">
    <property type="component" value="Chromosome 19"/>
</dbReference>
<evidence type="ECO:0000313" key="4">
    <source>
        <dbReference type="VGNC" id="VGNC:58067"/>
    </source>
</evidence>
<proteinExistence type="predicted"/>
<dbReference type="Bgee" id="ENSPTRG00000051153">
    <property type="expression patterns" value="Expressed in heart and 21 other cell types or tissues"/>
</dbReference>
<dbReference type="EMBL" id="AACZ04031694">
    <property type="status" value="NOT_ANNOTATED_CDS"/>
    <property type="molecule type" value="Genomic_DNA"/>
</dbReference>
<accession>A0A2J8Q736</accession>
<accession>A0A2I3S8K8</accession>
<sequence length="61" mass="7243">MLCDEKAQKRRKRKAKESGMALPQGAAMHWEAMQKTNQLKNNLEYPFTYICLNWSYFQMKG</sequence>
<name>A0A2I3S8K8_PANTR</name>
<reference evidence="2 3" key="1">
    <citation type="journal article" date="2005" name="Nature">
        <title>Initial sequence of the chimpanzee genome and comparison with the human genome.</title>
        <authorList>
            <consortium name="Chimpanzee sequencing and analysis consortium"/>
        </authorList>
    </citation>
    <scope>NUCLEOTIDE SEQUENCE [LARGE SCALE GENOMIC DNA]</scope>
</reference>
<gene>
    <name evidence="2 4" type="primary">ZNF480</name>
</gene>
<organism evidence="2 3">
    <name type="scientific">Pan troglodytes</name>
    <name type="common">Chimpanzee</name>
    <dbReference type="NCBI Taxonomy" id="9598"/>
    <lineage>
        <taxon>Eukaryota</taxon>
        <taxon>Metazoa</taxon>
        <taxon>Chordata</taxon>
        <taxon>Craniata</taxon>
        <taxon>Vertebrata</taxon>
        <taxon>Euteleostomi</taxon>
        <taxon>Mammalia</taxon>
        <taxon>Eutheria</taxon>
        <taxon>Euarchontoglires</taxon>
        <taxon>Primates</taxon>
        <taxon>Haplorrhini</taxon>
        <taxon>Catarrhini</taxon>
        <taxon>Hominidae</taxon>
        <taxon>Pan</taxon>
    </lineage>
</organism>
<protein>
    <submittedName>
        <fullName evidence="2">Zinc finger protein 480</fullName>
    </submittedName>
</protein>
<feature type="region of interest" description="Disordered" evidence="1">
    <location>
        <begin position="1"/>
        <end position="21"/>
    </location>
</feature>
<reference evidence="2" key="3">
    <citation type="submission" date="2025-09" db="UniProtKB">
        <authorList>
            <consortium name="Ensembl"/>
        </authorList>
    </citation>
    <scope>IDENTIFICATION</scope>
</reference>
<dbReference type="GeneTree" id="ENSGT00940000163746"/>
<dbReference type="EMBL" id="AACZ04031693">
    <property type="status" value="NOT_ANNOTATED_CDS"/>
    <property type="molecule type" value="Genomic_DNA"/>
</dbReference>
<evidence type="ECO:0000256" key="1">
    <source>
        <dbReference type="SAM" id="MobiDB-lite"/>
    </source>
</evidence>
<reference evidence="2" key="2">
    <citation type="submission" date="2025-08" db="UniProtKB">
        <authorList>
            <consortium name="Ensembl"/>
        </authorList>
    </citation>
    <scope>IDENTIFICATION</scope>
</reference>
<dbReference type="AlphaFoldDB" id="A0A2I3S8K8"/>